<organism evidence="9 10">
    <name type="scientific">Raphanus sativus</name>
    <name type="common">Radish</name>
    <name type="synonym">Raphanus raphanistrum var. sativus</name>
    <dbReference type="NCBI Taxonomy" id="3726"/>
    <lineage>
        <taxon>Eukaryota</taxon>
        <taxon>Viridiplantae</taxon>
        <taxon>Streptophyta</taxon>
        <taxon>Embryophyta</taxon>
        <taxon>Tracheophyta</taxon>
        <taxon>Spermatophyta</taxon>
        <taxon>Magnoliopsida</taxon>
        <taxon>eudicotyledons</taxon>
        <taxon>Gunneridae</taxon>
        <taxon>Pentapetalae</taxon>
        <taxon>rosids</taxon>
        <taxon>malvids</taxon>
        <taxon>Brassicales</taxon>
        <taxon>Brassicaceae</taxon>
        <taxon>Brassiceae</taxon>
        <taxon>Raphanus</taxon>
    </lineage>
</organism>
<feature type="compositionally biased region" description="Basic and acidic residues" evidence="7">
    <location>
        <begin position="1"/>
        <end position="10"/>
    </location>
</feature>
<sequence>MDDDSKETNEHQQQQQLQPPHGMLTGSYNRNAAALMGPTSTSQAMMPHWLSVGAPSLRQPQQPLGLDGSPSSVPTQQPYMQFGNEQGRSKRKYAPDGIDLSLRLSLPSASDGGGASASRGRPPGPVKKQLNALGGGAGTPFIPVIIKVEAGEDIAAKIVGYTHQGPGGVVILSALGAVSSAVLQSSNPNIPSAVVKYEGQYEIVAMSGSFLNTESNGTLTSTDNLSVTLANHNGNIVGGSVAGMLVAGSQVQVVVGIFVPERANLSAGRVENNPETASASASASGVGPGSPDQMYHVRLWPGSNPQ</sequence>
<evidence type="ECO:0000256" key="4">
    <source>
        <dbReference type="ARBA" id="ARBA00023163"/>
    </source>
</evidence>
<evidence type="ECO:0000256" key="5">
    <source>
        <dbReference type="ARBA" id="ARBA00023242"/>
    </source>
</evidence>
<name>A0A6J0NFF9_RAPSA</name>
<protein>
    <recommendedName>
        <fullName evidence="6">AT-hook motif nuclear-localized protein</fullName>
    </recommendedName>
</protein>
<dbReference type="Gene3D" id="3.30.1330.80">
    <property type="entry name" value="Hypothetical protein, similar to alpha- acetolactate decarboxylase, domain 2"/>
    <property type="match status" value="1"/>
</dbReference>
<keyword evidence="4 6" id="KW-0804">Transcription</keyword>
<reference evidence="10" key="2">
    <citation type="submission" date="2025-08" db="UniProtKB">
        <authorList>
            <consortium name="RefSeq"/>
        </authorList>
    </citation>
    <scope>IDENTIFICATION</scope>
    <source>
        <tissue evidence="10">Leaf</tissue>
    </source>
</reference>
<keyword evidence="2 6" id="KW-0805">Transcription regulation</keyword>
<keyword evidence="9" id="KW-1185">Reference proteome</keyword>
<keyword evidence="3 6" id="KW-0238">DNA-binding</keyword>
<dbReference type="GeneID" id="108854228"/>
<keyword evidence="5 6" id="KW-0539">Nucleus</keyword>
<dbReference type="RefSeq" id="XP_018483244.1">
    <property type="nucleotide sequence ID" value="XM_018627742.2"/>
</dbReference>
<evidence type="ECO:0000256" key="2">
    <source>
        <dbReference type="ARBA" id="ARBA00023015"/>
    </source>
</evidence>
<dbReference type="GO" id="GO:0003680">
    <property type="term" value="F:minor groove of adenine-thymine-rich DNA binding"/>
    <property type="evidence" value="ECO:0007669"/>
    <property type="project" value="UniProtKB-UniRule"/>
</dbReference>
<dbReference type="GO" id="GO:0005634">
    <property type="term" value="C:nucleus"/>
    <property type="evidence" value="ECO:0007669"/>
    <property type="project" value="UniProtKB-SubCell"/>
</dbReference>
<dbReference type="CDD" id="cd11378">
    <property type="entry name" value="DUF296"/>
    <property type="match status" value="1"/>
</dbReference>
<feature type="region of interest" description="Disordered" evidence="7">
    <location>
        <begin position="1"/>
        <end position="40"/>
    </location>
</feature>
<feature type="compositionally biased region" description="Low complexity" evidence="7">
    <location>
        <begin position="104"/>
        <end position="121"/>
    </location>
</feature>
<dbReference type="KEGG" id="rsz:108854228"/>
<evidence type="ECO:0000256" key="3">
    <source>
        <dbReference type="ARBA" id="ARBA00023125"/>
    </source>
</evidence>
<dbReference type="InterPro" id="IPR039605">
    <property type="entry name" value="AHL"/>
</dbReference>
<dbReference type="PROSITE" id="PS51742">
    <property type="entry name" value="PPC"/>
    <property type="match status" value="1"/>
</dbReference>
<comment type="domain">
    <text evidence="6">The PPC domain mediates interactions between AHL proteins.</text>
</comment>
<feature type="domain" description="PPC" evidence="8">
    <location>
        <begin position="138"/>
        <end position="284"/>
    </location>
</feature>
<feature type="region of interest" description="Disordered" evidence="7">
    <location>
        <begin position="104"/>
        <end position="132"/>
    </location>
</feature>
<comment type="function">
    <text evidence="6">Transcription factor that specifically binds AT-rich DNA sequences related to the nuclear matrix attachment regions (MARs).</text>
</comment>
<evidence type="ECO:0000313" key="10">
    <source>
        <dbReference type="RefSeq" id="XP_018483244.1"/>
    </source>
</evidence>
<dbReference type="Pfam" id="PF03479">
    <property type="entry name" value="PCC"/>
    <property type="match status" value="1"/>
</dbReference>
<feature type="region of interest" description="Disordered" evidence="7">
    <location>
        <begin position="54"/>
        <end position="92"/>
    </location>
</feature>
<evidence type="ECO:0000256" key="1">
    <source>
        <dbReference type="ARBA" id="ARBA00004123"/>
    </source>
</evidence>
<gene>
    <name evidence="10" type="primary">LOC108854228</name>
</gene>
<feature type="compositionally biased region" description="Polar residues" evidence="7">
    <location>
        <begin position="69"/>
        <end position="86"/>
    </location>
</feature>
<dbReference type="Proteomes" id="UP000504610">
    <property type="component" value="Chromosome 4"/>
</dbReference>
<evidence type="ECO:0000313" key="9">
    <source>
        <dbReference type="Proteomes" id="UP000504610"/>
    </source>
</evidence>
<feature type="region of interest" description="Disordered" evidence="7">
    <location>
        <begin position="268"/>
        <end position="306"/>
    </location>
</feature>
<dbReference type="PANTHER" id="PTHR31500">
    <property type="entry name" value="AT-HOOK MOTIF NUCLEAR-LOCALIZED PROTEIN 9"/>
    <property type="match status" value="1"/>
</dbReference>
<dbReference type="PANTHER" id="PTHR31500:SF63">
    <property type="entry name" value="AT-HOOK MOTIF NUCLEAR-LOCALIZED PROTEIN 13"/>
    <property type="match status" value="1"/>
</dbReference>
<evidence type="ECO:0000256" key="7">
    <source>
        <dbReference type="SAM" id="MobiDB-lite"/>
    </source>
</evidence>
<dbReference type="OrthoDB" id="1093529at2759"/>
<comment type="subcellular location">
    <subcellularLocation>
        <location evidence="1 6">Nucleus</location>
    </subcellularLocation>
</comment>
<proteinExistence type="predicted"/>
<dbReference type="InterPro" id="IPR005175">
    <property type="entry name" value="PPC_dom"/>
</dbReference>
<dbReference type="SUPFAM" id="SSF117856">
    <property type="entry name" value="AF0104/ALDC/Ptd012-like"/>
    <property type="match status" value="1"/>
</dbReference>
<evidence type="ECO:0000259" key="8">
    <source>
        <dbReference type="PROSITE" id="PS51742"/>
    </source>
</evidence>
<dbReference type="AlphaFoldDB" id="A0A6J0NFF9"/>
<reference evidence="9" key="1">
    <citation type="journal article" date="2019" name="Database">
        <title>The radish genome database (RadishGD): an integrated information resource for radish genomics.</title>
        <authorList>
            <person name="Yu H.J."/>
            <person name="Baek S."/>
            <person name="Lee Y.J."/>
            <person name="Cho A."/>
            <person name="Mun J.H."/>
        </authorList>
    </citation>
    <scope>NUCLEOTIDE SEQUENCE [LARGE SCALE GENOMIC DNA]</scope>
    <source>
        <strain evidence="9">cv. WK10039</strain>
    </source>
</reference>
<accession>A0A6J0NFF9</accession>
<evidence type="ECO:0000256" key="6">
    <source>
        <dbReference type="RuleBase" id="RU367031"/>
    </source>
</evidence>